<dbReference type="GO" id="GO:0003676">
    <property type="term" value="F:nucleic acid binding"/>
    <property type="evidence" value="ECO:0007669"/>
    <property type="project" value="InterPro"/>
</dbReference>
<dbReference type="CDD" id="cd04657">
    <property type="entry name" value="Piwi_ago-like"/>
    <property type="match status" value="1"/>
</dbReference>
<dbReference type="SUPFAM" id="SSF53098">
    <property type="entry name" value="Ribonuclease H-like"/>
    <property type="match status" value="1"/>
</dbReference>
<evidence type="ECO:0000259" key="1">
    <source>
        <dbReference type="PROSITE" id="PS50822"/>
    </source>
</evidence>
<dbReference type="InterPro" id="IPR036397">
    <property type="entry name" value="RNaseH_sf"/>
</dbReference>
<dbReference type="Gene3D" id="3.30.420.10">
    <property type="entry name" value="Ribonuclease H-like superfamily/Ribonuclease H"/>
    <property type="match status" value="1"/>
</dbReference>
<proteinExistence type="predicted"/>
<dbReference type="PROSITE" id="PS50822">
    <property type="entry name" value="PIWI"/>
    <property type="match status" value="1"/>
</dbReference>
<sequence length="365" mass="40735">MVAARDVAERTFGKPPTIIFVCYPRKEKDSAYEPVKRAGDSLLGIVSQGFCADKAGVGQPSRGKREQYLSNLAMKVNAKLGGKNCQWPDTPDLPPWTTRPYMVLGADVTHPMGFSESQPSIAAVVGSMDRYISRYAAQVQLQPHRLEIIQGLREAVYNLLMAWRDTNGGRLPERLIFYRDGVSEGQFKSVQMLEIPQIRMACEQVKSDYAPPITFIVVQKRHHTRIFPIRPEHAEKSGNVMPGTVVDSGITHPTEYDFFLVAHSGLQGTSRPTHYHVLFDENQMGADQLQIFTYKMCYLFCRCTRSVSVAPPAYYAHLAAFRGRAMLYTSDSSESDSLASAGTAGLTQVENATINAKLMKTMYYV</sequence>
<dbReference type="InterPro" id="IPR003165">
    <property type="entry name" value="Piwi"/>
</dbReference>
<accession>A0AAW1S4J9</accession>
<dbReference type="EMBL" id="JALJOV010001793">
    <property type="protein sequence ID" value="KAK9840859.1"/>
    <property type="molecule type" value="Genomic_DNA"/>
</dbReference>
<protein>
    <recommendedName>
        <fullName evidence="1">Piwi domain-containing protein</fullName>
    </recommendedName>
</protein>
<dbReference type="AlphaFoldDB" id="A0AAW1S4J9"/>
<dbReference type="InterPro" id="IPR045246">
    <property type="entry name" value="Piwi_ago-like"/>
</dbReference>
<name>A0AAW1S4J9_9CHLO</name>
<evidence type="ECO:0000313" key="2">
    <source>
        <dbReference type="EMBL" id="KAK9840859.1"/>
    </source>
</evidence>
<feature type="domain" description="Piwi" evidence="1">
    <location>
        <begin position="18"/>
        <end position="328"/>
    </location>
</feature>
<evidence type="ECO:0000313" key="3">
    <source>
        <dbReference type="Proteomes" id="UP001485043"/>
    </source>
</evidence>
<dbReference type="PANTHER" id="PTHR22891">
    <property type="entry name" value="EUKARYOTIC TRANSLATION INITIATION FACTOR 2C"/>
    <property type="match status" value="1"/>
</dbReference>
<organism evidence="2 3">
    <name type="scientific">Apatococcus fuscideae</name>
    <dbReference type="NCBI Taxonomy" id="2026836"/>
    <lineage>
        <taxon>Eukaryota</taxon>
        <taxon>Viridiplantae</taxon>
        <taxon>Chlorophyta</taxon>
        <taxon>core chlorophytes</taxon>
        <taxon>Trebouxiophyceae</taxon>
        <taxon>Chlorellales</taxon>
        <taxon>Chlorellaceae</taxon>
        <taxon>Apatococcus</taxon>
    </lineage>
</organism>
<dbReference type="Pfam" id="PF02171">
    <property type="entry name" value="Piwi"/>
    <property type="match status" value="1"/>
</dbReference>
<dbReference type="Gene3D" id="3.40.50.2300">
    <property type="match status" value="1"/>
</dbReference>
<keyword evidence="3" id="KW-1185">Reference proteome</keyword>
<dbReference type="SMART" id="SM00950">
    <property type="entry name" value="Piwi"/>
    <property type="match status" value="1"/>
</dbReference>
<reference evidence="2 3" key="1">
    <citation type="journal article" date="2024" name="Nat. Commun.">
        <title>Phylogenomics reveals the evolutionary origins of lichenization in chlorophyte algae.</title>
        <authorList>
            <person name="Puginier C."/>
            <person name="Libourel C."/>
            <person name="Otte J."/>
            <person name="Skaloud P."/>
            <person name="Haon M."/>
            <person name="Grisel S."/>
            <person name="Petersen M."/>
            <person name="Berrin J.G."/>
            <person name="Delaux P.M."/>
            <person name="Dal Grande F."/>
            <person name="Keller J."/>
        </authorList>
    </citation>
    <scope>NUCLEOTIDE SEQUENCE [LARGE SCALE GENOMIC DNA]</scope>
    <source>
        <strain evidence="2 3">SAG 2523</strain>
    </source>
</reference>
<comment type="caution">
    <text evidence="2">The sequence shown here is derived from an EMBL/GenBank/DDBJ whole genome shotgun (WGS) entry which is preliminary data.</text>
</comment>
<dbReference type="InterPro" id="IPR012337">
    <property type="entry name" value="RNaseH-like_sf"/>
</dbReference>
<gene>
    <name evidence="2" type="ORF">WJX84_012195</name>
</gene>
<dbReference type="Proteomes" id="UP001485043">
    <property type="component" value="Unassembled WGS sequence"/>
</dbReference>